<evidence type="ECO:0000256" key="2">
    <source>
        <dbReference type="SAM" id="MobiDB-lite"/>
    </source>
</evidence>
<sequence>MSSAPAWPTVAAEPEEADRTEGRGEGGAEGGSERRRAAALRRVRDFLVADGGAVHELLCEISTHRAARYEIESTIATLDGALDEVAAHRPGRVPRLAAFMPSNVILYSYALYLLVPALYADELVFRPSSRVKDQMRRLHALLAERHRLPIALSGASQREFLREEVLPADVVVFTGAYRNAEQIRGQLSPGQLFLFLGSGVNPFVVAPGADVAQAARDAIAIRVLNTGQDCLGPDLFTVHESLLGPFVDALVGELKGLRYGPYSDPDADFGPIFYEDALEEAAQFLARNRAGIVHGGHVDFRTRRLDPTVVVGEEVSPRTHVPEFFAPIFNVAGYRDQDALAATLTTGMFTERALGSSVYGDAPELVAALRRRTTVTVDTTLLSIDNGNAPFGGYGRMANYISDGHEVRAEPVLISQAVAAHRPGAAR</sequence>
<dbReference type="PROSITE" id="PS00070">
    <property type="entry name" value="ALDEHYDE_DEHYDR_CYS"/>
    <property type="match status" value="1"/>
</dbReference>
<dbReference type="InterPro" id="IPR050740">
    <property type="entry name" value="Aldehyde_DH_Superfamily"/>
</dbReference>
<feature type="region of interest" description="Disordered" evidence="2">
    <location>
        <begin position="1"/>
        <end position="35"/>
    </location>
</feature>
<dbReference type="Gene3D" id="3.40.605.10">
    <property type="entry name" value="Aldehyde Dehydrogenase, Chain A, domain 1"/>
    <property type="match status" value="1"/>
</dbReference>
<evidence type="ECO:0000259" key="3">
    <source>
        <dbReference type="Pfam" id="PF00171"/>
    </source>
</evidence>
<protein>
    <recommendedName>
        <fullName evidence="3">Aldehyde dehydrogenase domain-containing protein</fullName>
    </recommendedName>
</protein>
<accession>A0ABQ2UY56</accession>
<dbReference type="SUPFAM" id="SSF53720">
    <property type="entry name" value="ALDH-like"/>
    <property type="match status" value="1"/>
</dbReference>
<gene>
    <name evidence="4" type="ORF">GCM10010211_25500</name>
</gene>
<proteinExistence type="predicted"/>
<dbReference type="PANTHER" id="PTHR43353:SF5">
    <property type="entry name" value="SUCCINATE-SEMIALDEHYDE DEHYDROGENASE, MITOCHONDRIAL"/>
    <property type="match status" value="1"/>
</dbReference>
<name>A0ABQ2UY56_9ACTN</name>
<dbReference type="Gene3D" id="3.40.309.10">
    <property type="entry name" value="Aldehyde Dehydrogenase, Chain A, domain 2"/>
    <property type="match status" value="1"/>
</dbReference>
<organism evidence="4 5">
    <name type="scientific">Streptomyces albospinus</name>
    <dbReference type="NCBI Taxonomy" id="285515"/>
    <lineage>
        <taxon>Bacteria</taxon>
        <taxon>Bacillati</taxon>
        <taxon>Actinomycetota</taxon>
        <taxon>Actinomycetes</taxon>
        <taxon>Kitasatosporales</taxon>
        <taxon>Streptomycetaceae</taxon>
        <taxon>Streptomyces</taxon>
    </lineage>
</organism>
<dbReference type="Proteomes" id="UP000654471">
    <property type="component" value="Unassembled WGS sequence"/>
</dbReference>
<evidence type="ECO:0000313" key="5">
    <source>
        <dbReference type="Proteomes" id="UP000654471"/>
    </source>
</evidence>
<feature type="compositionally biased region" description="Basic and acidic residues" evidence="2">
    <location>
        <begin position="17"/>
        <end position="35"/>
    </location>
</feature>
<dbReference type="InterPro" id="IPR016163">
    <property type="entry name" value="Ald_DH_C"/>
</dbReference>
<dbReference type="InterPro" id="IPR016161">
    <property type="entry name" value="Ald_DH/histidinol_DH"/>
</dbReference>
<dbReference type="InterPro" id="IPR015590">
    <property type="entry name" value="Aldehyde_DH_dom"/>
</dbReference>
<dbReference type="PANTHER" id="PTHR43353">
    <property type="entry name" value="SUCCINATE-SEMIALDEHYDE DEHYDROGENASE, MITOCHONDRIAL"/>
    <property type="match status" value="1"/>
</dbReference>
<comment type="caution">
    <text evidence="4">The sequence shown here is derived from an EMBL/GenBank/DDBJ whole genome shotgun (WGS) entry which is preliminary data.</text>
</comment>
<dbReference type="RefSeq" id="WP_189299440.1">
    <property type="nucleotide sequence ID" value="NZ_BMRP01000007.1"/>
</dbReference>
<reference evidence="5" key="1">
    <citation type="journal article" date="2019" name="Int. J. Syst. Evol. Microbiol.">
        <title>The Global Catalogue of Microorganisms (GCM) 10K type strain sequencing project: providing services to taxonomists for standard genome sequencing and annotation.</title>
        <authorList>
            <consortium name="The Broad Institute Genomics Platform"/>
            <consortium name="The Broad Institute Genome Sequencing Center for Infectious Disease"/>
            <person name="Wu L."/>
            <person name="Ma J."/>
        </authorList>
    </citation>
    <scope>NUCLEOTIDE SEQUENCE [LARGE SCALE GENOMIC DNA]</scope>
    <source>
        <strain evidence="5">JCM 3399</strain>
    </source>
</reference>
<feature type="domain" description="Aldehyde dehydrogenase" evidence="3">
    <location>
        <begin position="169"/>
        <end position="395"/>
    </location>
</feature>
<dbReference type="Pfam" id="PF00171">
    <property type="entry name" value="Aldedh"/>
    <property type="match status" value="1"/>
</dbReference>
<evidence type="ECO:0000256" key="1">
    <source>
        <dbReference type="ARBA" id="ARBA00023002"/>
    </source>
</evidence>
<dbReference type="InterPro" id="IPR016160">
    <property type="entry name" value="Ald_DH_CS_CYS"/>
</dbReference>
<dbReference type="EMBL" id="BMRP01000007">
    <property type="protein sequence ID" value="GGU59477.1"/>
    <property type="molecule type" value="Genomic_DNA"/>
</dbReference>
<keyword evidence="1" id="KW-0560">Oxidoreductase</keyword>
<keyword evidence="5" id="KW-1185">Reference proteome</keyword>
<evidence type="ECO:0000313" key="4">
    <source>
        <dbReference type="EMBL" id="GGU59477.1"/>
    </source>
</evidence>
<dbReference type="InterPro" id="IPR016162">
    <property type="entry name" value="Ald_DH_N"/>
</dbReference>